<dbReference type="EMBL" id="JADCNL010000537">
    <property type="protein sequence ID" value="KAG0446902.1"/>
    <property type="molecule type" value="Genomic_DNA"/>
</dbReference>
<gene>
    <name evidence="2" type="ORF">HPP92_028622</name>
</gene>
<name>A0A835U3F4_VANPL</name>
<protein>
    <submittedName>
        <fullName evidence="2">Uncharacterized protein</fullName>
    </submittedName>
</protein>
<reference evidence="2 3" key="1">
    <citation type="journal article" date="2020" name="Nat. Food">
        <title>A phased Vanilla planifolia genome enables genetic improvement of flavour and production.</title>
        <authorList>
            <person name="Hasing T."/>
            <person name="Tang H."/>
            <person name="Brym M."/>
            <person name="Khazi F."/>
            <person name="Huang T."/>
            <person name="Chambers A.H."/>
        </authorList>
    </citation>
    <scope>NUCLEOTIDE SEQUENCE [LARGE SCALE GENOMIC DNA]</scope>
    <source>
        <tissue evidence="2">Leaf</tissue>
    </source>
</reference>
<evidence type="ECO:0000313" key="3">
    <source>
        <dbReference type="Proteomes" id="UP000636800"/>
    </source>
</evidence>
<keyword evidence="3" id="KW-1185">Reference proteome</keyword>
<sequence length="64" mass="6986">FQGRLGGSFGGRATENFHYNARKMGRKEKAEDTTNPQNFAGPRSLVELRGARADATKNIDSISS</sequence>
<dbReference type="Proteomes" id="UP000636800">
    <property type="component" value="Unassembled WGS sequence"/>
</dbReference>
<feature type="non-terminal residue" evidence="2">
    <location>
        <position position="1"/>
    </location>
</feature>
<feature type="region of interest" description="Disordered" evidence="1">
    <location>
        <begin position="1"/>
        <end position="64"/>
    </location>
</feature>
<feature type="compositionally biased region" description="Gly residues" evidence="1">
    <location>
        <begin position="1"/>
        <end position="10"/>
    </location>
</feature>
<comment type="caution">
    <text evidence="2">The sequence shown here is derived from an EMBL/GenBank/DDBJ whole genome shotgun (WGS) entry which is preliminary data.</text>
</comment>
<accession>A0A835U3F4</accession>
<proteinExistence type="predicted"/>
<organism evidence="2 3">
    <name type="scientific">Vanilla planifolia</name>
    <name type="common">Vanilla</name>
    <dbReference type="NCBI Taxonomy" id="51239"/>
    <lineage>
        <taxon>Eukaryota</taxon>
        <taxon>Viridiplantae</taxon>
        <taxon>Streptophyta</taxon>
        <taxon>Embryophyta</taxon>
        <taxon>Tracheophyta</taxon>
        <taxon>Spermatophyta</taxon>
        <taxon>Magnoliopsida</taxon>
        <taxon>Liliopsida</taxon>
        <taxon>Asparagales</taxon>
        <taxon>Orchidaceae</taxon>
        <taxon>Vanilloideae</taxon>
        <taxon>Vanilleae</taxon>
        <taxon>Vanilla</taxon>
    </lineage>
</organism>
<evidence type="ECO:0000313" key="2">
    <source>
        <dbReference type="EMBL" id="KAG0446902.1"/>
    </source>
</evidence>
<dbReference type="AlphaFoldDB" id="A0A835U3F4"/>
<evidence type="ECO:0000256" key="1">
    <source>
        <dbReference type="SAM" id="MobiDB-lite"/>
    </source>
</evidence>